<evidence type="ECO:0000313" key="2">
    <source>
        <dbReference type="Proteomes" id="UP001458880"/>
    </source>
</evidence>
<evidence type="ECO:0000313" key="1">
    <source>
        <dbReference type="EMBL" id="KAK9708153.1"/>
    </source>
</evidence>
<dbReference type="EMBL" id="JASPKY010000335">
    <property type="protein sequence ID" value="KAK9708154.1"/>
    <property type="molecule type" value="Genomic_DNA"/>
</dbReference>
<reference evidence="1 2" key="2">
    <citation type="journal article" date="2024" name="BMC Genomics">
        <title>De novo assembly and annotation of Popillia japonica's genome with initial clues to its potential as an invasive pest.</title>
        <authorList>
            <person name="Cucini C."/>
            <person name="Boschi S."/>
            <person name="Funari R."/>
            <person name="Cardaioli E."/>
            <person name="Iannotti N."/>
            <person name="Marturano G."/>
            <person name="Paoli F."/>
            <person name="Bruttini M."/>
            <person name="Carapelli A."/>
            <person name="Frati F."/>
            <person name="Nardi F."/>
        </authorList>
    </citation>
    <scope>NUCLEOTIDE SEQUENCE [LARGE SCALE GENOMIC DNA]</scope>
    <source>
        <strain evidence="1">DMR45628</strain>
    </source>
</reference>
<comment type="caution">
    <text evidence="1">The sequence shown here is derived from an EMBL/GenBank/DDBJ whole genome shotgun (WGS) entry which is preliminary data.</text>
</comment>
<protein>
    <submittedName>
        <fullName evidence="1">Uncharacterized protein</fullName>
    </submittedName>
</protein>
<sequence>MLLWIISTEILKNNHSNPKYKNYAAVDNIDGNITFSNPKYKNYAAVDNIDGNITFSNSSSLKTNVVCDTFPKTDLPLLRHINGATNWAGRGSHKRPFKDPQMARVIKEAIMTAYGKAESKPIDLGDVNIDNAIKD</sequence>
<proteinExistence type="predicted"/>
<gene>
    <name evidence="1" type="ORF">QE152_g27375</name>
</gene>
<name>A0AAW1JSK9_POPJA</name>
<dbReference type="AlphaFoldDB" id="A0AAW1JSK9"/>
<keyword evidence="2" id="KW-1185">Reference proteome</keyword>
<dbReference type="Proteomes" id="UP001458880">
    <property type="component" value="Unassembled WGS sequence"/>
</dbReference>
<reference evidence="1" key="1">
    <citation type="submission" date="2023-05" db="EMBL/GenBank/DDBJ databases">
        <authorList>
            <person name="Nardi F."/>
            <person name="Carapelli A."/>
            <person name="Cucini C."/>
        </authorList>
    </citation>
    <scope>NUCLEOTIDE SEQUENCE</scope>
    <source>
        <strain evidence="1">DMR45628</strain>
        <tissue evidence="1">Testes</tissue>
    </source>
</reference>
<dbReference type="EMBL" id="JASPKY010000335">
    <property type="protein sequence ID" value="KAK9708153.1"/>
    <property type="molecule type" value="Genomic_DNA"/>
</dbReference>
<accession>A0AAW1JSK9</accession>
<organism evidence="1 2">
    <name type="scientific">Popillia japonica</name>
    <name type="common">Japanese beetle</name>
    <dbReference type="NCBI Taxonomy" id="7064"/>
    <lineage>
        <taxon>Eukaryota</taxon>
        <taxon>Metazoa</taxon>
        <taxon>Ecdysozoa</taxon>
        <taxon>Arthropoda</taxon>
        <taxon>Hexapoda</taxon>
        <taxon>Insecta</taxon>
        <taxon>Pterygota</taxon>
        <taxon>Neoptera</taxon>
        <taxon>Endopterygota</taxon>
        <taxon>Coleoptera</taxon>
        <taxon>Polyphaga</taxon>
        <taxon>Scarabaeiformia</taxon>
        <taxon>Scarabaeidae</taxon>
        <taxon>Rutelinae</taxon>
        <taxon>Popillia</taxon>
    </lineage>
</organism>